<feature type="domain" description="TM2" evidence="6">
    <location>
        <begin position="15"/>
        <end position="68"/>
    </location>
</feature>
<dbReference type="InterPro" id="IPR050932">
    <property type="entry name" value="TM2D1-3-like"/>
</dbReference>
<evidence type="ECO:0000313" key="7">
    <source>
        <dbReference type="EMBL" id="MBB3713161.1"/>
    </source>
</evidence>
<name>A0ABR6HRI7_9RHOB</name>
<protein>
    <submittedName>
        <fullName evidence="7">TM2 domain-containing membrane protein YozV</fullName>
    </submittedName>
</protein>
<organism evidence="7 8">
    <name type="scientific">Limimaricola variabilis</name>
    <dbReference type="NCBI Taxonomy" id="1492771"/>
    <lineage>
        <taxon>Bacteria</taxon>
        <taxon>Pseudomonadati</taxon>
        <taxon>Pseudomonadota</taxon>
        <taxon>Alphaproteobacteria</taxon>
        <taxon>Rhodobacterales</taxon>
        <taxon>Paracoccaceae</taxon>
        <taxon>Limimaricola</taxon>
    </lineage>
</organism>
<dbReference type="PANTHER" id="PTHR21016">
    <property type="entry name" value="BETA-AMYLOID BINDING PROTEIN-RELATED"/>
    <property type="match status" value="1"/>
</dbReference>
<comment type="caution">
    <text evidence="7">The sequence shown here is derived from an EMBL/GenBank/DDBJ whole genome shotgun (WGS) entry which is preliminary data.</text>
</comment>
<evidence type="ECO:0000256" key="1">
    <source>
        <dbReference type="ARBA" id="ARBA00004141"/>
    </source>
</evidence>
<dbReference type="EMBL" id="JACIBX010000011">
    <property type="protein sequence ID" value="MBB3713161.1"/>
    <property type="molecule type" value="Genomic_DNA"/>
</dbReference>
<feature type="transmembrane region" description="Helical" evidence="5">
    <location>
        <begin position="43"/>
        <end position="66"/>
    </location>
</feature>
<evidence type="ECO:0000256" key="5">
    <source>
        <dbReference type="SAM" id="Phobius"/>
    </source>
</evidence>
<keyword evidence="2 5" id="KW-0812">Transmembrane</keyword>
<keyword evidence="3 5" id="KW-1133">Transmembrane helix</keyword>
<gene>
    <name evidence="7" type="ORF">FHS00_002762</name>
</gene>
<proteinExistence type="predicted"/>
<dbReference type="RefSeq" id="WP_183474654.1">
    <property type="nucleotide sequence ID" value="NZ_JACIBX010000011.1"/>
</dbReference>
<keyword evidence="4 5" id="KW-0472">Membrane</keyword>
<comment type="subcellular location">
    <subcellularLocation>
        <location evidence="1">Membrane</location>
        <topology evidence="1">Multi-pass membrane protein</topology>
    </subcellularLocation>
</comment>
<dbReference type="Pfam" id="PF05154">
    <property type="entry name" value="TM2"/>
    <property type="match status" value="1"/>
</dbReference>
<dbReference type="Proteomes" id="UP000576152">
    <property type="component" value="Unassembled WGS sequence"/>
</dbReference>
<reference evidence="7 8" key="1">
    <citation type="submission" date="2020-08" db="EMBL/GenBank/DDBJ databases">
        <title>Genomic Encyclopedia of Type Strains, Phase III (KMG-III): the genomes of soil and plant-associated and newly described type strains.</title>
        <authorList>
            <person name="Whitman W."/>
        </authorList>
    </citation>
    <scope>NUCLEOTIDE SEQUENCE [LARGE SCALE GENOMIC DNA]</scope>
    <source>
        <strain evidence="7 8">CECT 8572</strain>
    </source>
</reference>
<accession>A0ABR6HRI7</accession>
<evidence type="ECO:0000256" key="4">
    <source>
        <dbReference type="ARBA" id="ARBA00023136"/>
    </source>
</evidence>
<evidence type="ECO:0000256" key="2">
    <source>
        <dbReference type="ARBA" id="ARBA00022692"/>
    </source>
</evidence>
<keyword evidence="8" id="KW-1185">Reference proteome</keyword>
<dbReference type="PANTHER" id="PTHR21016:SF25">
    <property type="entry name" value="TM2 DOMAIN-CONTAINING PROTEIN DDB_G0277895-RELATED"/>
    <property type="match status" value="1"/>
</dbReference>
<dbReference type="InterPro" id="IPR007829">
    <property type="entry name" value="TM2"/>
</dbReference>
<sequence length="101" mass="11127">MTETPRQPETPMEGRKSLSTALLLALFLGPFGAHRFYMGRRGSATMMLLLAVTIAGLLVCLAWLMIDLPRIPAMIRQHNAALAQRRAIESRARAHGFPALS</sequence>
<evidence type="ECO:0000259" key="6">
    <source>
        <dbReference type="Pfam" id="PF05154"/>
    </source>
</evidence>
<evidence type="ECO:0000313" key="8">
    <source>
        <dbReference type="Proteomes" id="UP000576152"/>
    </source>
</evidence>
<evidence type="ECO:0000256" key="3">
    <source>
        <dbReference type="ARBA" id="ARBA00022989"/>
    </source>
</evidence>